<dbReference type="AlphaFoldDB" id="A0A2U2PAW5"/>
<evidence type="ECO:0000313" key="1">
    <source>
        <dbReference type="EMBL" id="PWG78495.1"/>
    </source>
</evidence>
<reference evidence="1 2" key="1">
    <citation type="submission" date="2018-04" db="EMBL/GenBank/DDBJ databases">
        <title>Pedobacter chongqingensis sp. nov., isolated from a rottenly hemp rope.</title>
        <authorList>
            <person name="Cai Y."/>
        </authorList>
    </citation>
    <scope>NUCLEOTIDE SEQUENCE [LARGE SCALE GENOMIC DNA]</scope>
    <source>
        <strain evidence="1 2">FJ4-8</strain>
    </source>
</reference>
<evidence type="ECO:0000313" key="2">
    <source>
        <dbReference type="Proteomes" id="UP000245647"/>
    </source>
</evidence>
<protein>
    <submittedName>
        <fullName evidence="1">Uncharacterized protein</fullName>
    </submittedName>
</protein>
<dbReference type="Proteomes" id="UP000245647">
    <property type="component" value="Unassembled WGS sequence"/>
</dbReference>
<comment type="caution">
    <text evidence="1">The sequence shown here is derived from an EMBL/GenBank/DDBJ whole genome shotgun (WGS) entry which is preliminary data.</text>
</comment>
<keyword evidence="2" id="KW-1185">Reference proteome</keyword>
<name>A0A2U2PAW5_9SPHI</name>
<organism evidence="1 2">
    <name type="scientific">Pararcticibacter amylolyticus</name>
    <dbReference type="NCBI Taxonomy" id="2173175"/>
    <lineage>
        <taxon>Bacteria</taxon>
        <taxon>Pseudomonadati</taxon>
        <taxon>Bacteroidota</taxon>
        <taxon>Sphingobacteriia</taxon>
        <taxon>Sphingobacteriales</taxon>
        <taxon>Sphingobacteriaceae</taxon>
        <taxon>Pararcticibacter</taxon>
    </lineage>
</organism>
<dbReference type="RefSeq" id="WP_109417952.1">
    <property type="nucleotide sequence ID" value="NZ_QEAS01000024.1"/>
</dbReference>
<sequence>MEDSFMIEIAYQDKQLEFEARLRITGYTHKIEVIVEDIPVLFEPDEERTYRALISPEHTETSHKIKPGILEAIAQKLELLTR</sequence>
<gene>
    <name evidence="1" type="ORF">DDR33_21960</name>
</gene>
<dbReference type="EMBL" id="QEAS01000024">
    <property type="protein sequence ID" value="PWG78495.1"/>
    <property type="molecule type" value="Genomic_DNA"/>
</dbReference>
<dbReference type="OrthoDB" id="675660at2"/>
<proteinExistence type="predicted"/>
<accession>A0A2U2PAW5</accession>